<gene>
    <name evidence="1" type="ORF">LbFV_ORF94</name>
</gene>
<evidence type="ECO:0000313" key="2">
    <source>
        <dbReference type="Proteomes" id="UP000203066"/>
    </source>
</evidence>
<dbReference type="GeneID" id="31050571"/>
<reference evidence="1 2" key="1">
    <citation type="journal article" date="2016" name="Genome Biol. Evol.">
        <title>Genome Sequencing of the Behavior Manipulating Virus LbFV Reveals a Possible New Virus Family.</title>
        <authorList>
            <person name="Lepetit D."/>
            <person name="Gillet B."/>
            <person name="Hughes S."/>
            <person name="Kraaijeveld K."/>
            <person name="Varaldi J."/>
        </authorList>
    </citation>
    <scope>NUCLEOTIDE SEQUENCE [LARGE SCALE GENOMIC DNA]</scope>
    <source>
        <strain evidence="1">Valence Gotheron</strain>
    </source>
</reference>
<dbReference type="Proteomes" id="UP000203066">
    <property type="component" value="Segment"/>
</dbReference>
<accession>A0A1S5YDE8</accession>
<proteinExistence type="predicted"/>
<organism evidence="1 2">
    <name type="scientific">Leptopilina boulardi filamentous virus</name>
    <dbReference type="NCBI Taxonomy" id="552509"/>
    <lineage>
        <taxon>Viruses</taxon>
        <taxon>Viruses incertae sedis</taxon>
        <taxon>Naldaviricetes</taxon>
        <taxon>Lefavirales</taxon>
        <taxon>Filamentoviridae</taxon>
        <taxon>Alphafilamentovirus</taxon>
        <taxon>Alphafilamentovirus leboulardi</taxon>
    </lineage>
</organism>
<evidence type="ECO:0000313" key="1">
    <source>
        <dbReference type="EMBL" id="AQQ80014.1"/>
    </source>
</evidence>
<dbReference type="RefSeq" id="YP_009345698.1">
    <property type="nucleotide sequence ID" value="NC_033778.1"/>
</dbReference>
<dbReference type="KEGG" id="vg:31050571"/>
<name>A0A1S5YDE8_9VIRU</name>
<protein>
    <submittedName>
        <fullName evidence="1">Uncharacterized protein</fullName>
    </submittedName>
</protein>
<keyword evidence="2" id="KW-1185">Reference proteome</keyword>
<dbReference type="EMBL" id="KY009685">
    <property type="protein sequence ID" value="AQQ80014.1"/>
    <property type="molecule type" value="Genomic_DNA"/>
</dbReference>
<sequence length="182" mass="21524">MDMQFGYFTRNPSTKYPATLYPREVSCALYEDDNENTSLIPKSRHYHYTIQPPINYKKLTNVDRYKNFRLSLIHGIPWSYSVRDITETKLYNVLSNFKYDLILVNGEQKKQYLVNILSIPEHLVMDLKISFRGISSYCCENHTFIPPKKKCKLRSTKICSKTRLNFIIQKLNSNNKNIGFYE</sequence>